<feature type="repeat" description="WD" evidence="3">
    <location>
        <begin position="211"/>
        <end position="260"/>
    </location>
</feature>
<dbReference type="PANTHER" id="PTHR19846:SF0">
    <property type="entry name" value="PRE-MRNA PROCESSING FACTOR 4"/>
    <property type="match status" value="1"/>
</dbReference>
<keyword evidence="6" id="KW-1185">Reference proteome</keyword>
<evidence type="ECO:0000313" key="6">
    <source>
        <dbReference type="Proteomes" id="UP000054166"/>
    </source>
</evidence>
<dbReference type="InterPro" id="IPR014906">
    <property type="entry name" value="PRP4-like"/>
</dbReference>
<dbReference type="GO" id="GO:0017070">
    <property type="term" value="F:U6 snRNA binding"/>
    <property type="evidence" value="ECO:0007669"/>
    <property type="project" value="TreeGrafter"/>
</dbReference>
<feature type="domain" description="Pre-mRNA processing factor 4 (PRP4)-like" evidence="4">
    <location>
        <begin position="45"/>
        <end position="97"/>
    </location>
</feature>
<dbReference type="PRINTS" id="PR00320">
    <property type="entry name" value="GPROTEINBRPT"/>
</dbReference>
<dbReference type="SUPFAM" id="SSF50978">
    <property type="entry name" value="WD40 repeat-like"/>
    <property type="match status" value="1"/>
</dbReference>
<dbReference type="InterPro" id="IPR036322">
    <property type="entry name" value="WD40_repeat_dom_sf"/>
</dbReference>
<dbReference type="Proteomes" id="UP000054166">
    <property type="component" value="Unassembled WGS sequence"/>
</dbReference>
<evidence type="ECO:0000256" key="1">
    <source>
        <dbReference type="ARBA" id="ARBA00022574"/>
    </source>
</evidence>
<accession>A0A0C3BV64</accession>
<dbReference type="GO" id="GO:0046540">
    <property type="term" value="C:U4/U6 x U5 tri-snRNP complex"/>
    <property type="evidence" value="ECO:0007669"/>
    <property type="project" value="TreeGrafter"/>
</dbReference>
<reference evidence="6" key="2">
    <citation type="submission" date="2015-01" db="EMBL/GenBank/DDBJ databases">
        <title>Evolutionary Origins and Diversification of the Mycorrhizal Mutualists.</title>
        <authorList>
            <consortium name="DOE Joint Genome Institute"/>
            <consortium name="Mycorrhizal Genomics Consortium"/>
            <person name="Kohler A."/>
            <person name="Kuo A."/>
            <person name="Nagy L.G."/>
            <person name="Floudas D."/>
            <person name="Copeland A."/>
            <person name="Barry K.W."/>
            <person name="Cichocki N."/>
            <person name="Veneault-Fourrey C."/>
            <person name="LaButti K."/>
            <person name="Lindquist E.A."/>
            <person name="Lipzen A."/>
            <person name="Lundell T."/>
            <person name="Morin E."/>
            <person name="Murat C."/>
            <person name="Riley R."/>
            <person name="Ohm R."/>
            <person name="Sun H."/>
            <person name="Tunlid A."/>
            <person name="Henrissat B."/>
            <person name="Grigoriev I.V."/>
            <person name="Hibbett D.S."/>
            <person name="Martin F."/>
        </authorList>
    </citation>
    <scope>NUCLEOTIDE SEQUENCE [LARGE SCALE GENOMIC DNA]</scope>
    <source>
        <strain evidence="6">F 1598</strain>
    </source>
</reference>
<dbReference type="InterPro" id="IPR001680">
    <property type="entry name" value="WD40_rpt"/>
</dbReference>
<feature type="repeat" description="WD" evidence="3">
    <location>
        <begin position="303"/>
        <end position="344"/>
    </location>
</feature>
<dbReference type="AlphaFoldDB" id="A0A0C3BV64"/>
<gene>
    <name evidence="5" type="ORF">PILCRDRAFT_812191</name>
</gene>
<reference evidence="5 6" key="1">
    <citation type="submission" date="2014-04" db="EMBL/GenBank/DDBJ databases">
        <authorList>
            <consortium name="DOE Joint Genome Institute"/>
            <person name="Kuo A."/>
            <person name="Tarkka M."/>
            <person name="Buscot F."/>
            <person name="Kohler A."/>
            <person name="Nagy L.G."/>
            <person name="Floudas D."/>
            <person name="Copeland A."/>
            <person name="Barry K.W."/>
            <person name="Cichocki N."/>
            <person name="Veneault-Fourrey C."/>
            <person name="LaButti K."/>
            <person name="Lindquist E.A."/>
            <person name="Lipzen A."/>
            <person name="Lundell T."/>
            <person name="Morin E."/>
            <person name="Murat C."/>
            <person name="Sun H."/>
            <person name="Tunlid A."/>
            <person name="Henrissat B."/>
            <person name="Grigoriev I.V."/>
            <person name="Hibbett D.S."/>
            <person name="Martin F."/>
            <person name="Nordberg H.P."/>
            <person name="Cantor M.N."/>
            <person name="Hua S.X."/>
        </authorList>
    </citation>
    <scope>NUCLEOTIDE SEQUENCE [LARGE SCALE GENOMIC DNA]</scope>
    <source>
        <strain evidence="5 6">F 1598</strain>
    </source>
</reference>
<feature type="repeat" description="WD" evidence="3">
    <location>
        <begin position="261"/>
        <end position="302"/>
    </location>
</feature>
<dbReference type="PANTHER" id="PTHR19846">
    <property type="entry name" value="WD40 REPEAT PROTEIN"/>
    <property type="match status" value="1"/>
</dbReference>
<evidence type="ECO:0000256" key="3">
    <source>
        <dbReference type="PROSITE-ProRule" id="PRU00221"/>
    </source>
</evidence>
<keyword evidence="2" id="KW-0677">Repeat</keyword>
<dbReference type="SUPFAM" id="SSF158230">
    <property type="entry name" value="PRP4-like"/>
    <property type="match status" value="1"/>
</dbReference>
<organism evidence="5 6">
    <name type="scientific">Piloderma croceum (strain F 1598)</name>
    <dbReference type="NCBI Taxonomy" id="765440"/>
    <lineage>
        <taxon>Eukaryota</taxon>
        <taxon>Fungi</taxon>
        <taxon>Dikarya</taxon>
        <taxon>Basidiomycota</taxon>
        <taxon>Agaricomycotina</taxon>
        <taxon>Agaricomycetes</taxon>
        <taxon>Agaricomycetidae</taxon>
        <taxon>Atheliales</taxon>
        <taxon>Atheliaceae</taxon>
        <taxon>Piloderma</taxon>
    </lineage>
</organism>
<evidence type="ECO:0000259" key="4">
    <source>
        <dbReference type="SMART" id="SM00500"/>
    </source>
</evidence>
<dbReference type="GO" id="GO:0000398">
    <property type="term" value="P:mRNA splicing, via spliceosome"/>
    <property type="evidence" value="ECO:0007669"/>
    <property type="project" value="TreeGrafter"/>
</dbReference>
<keyword evidence="1 3" id="KW-0853">WD repeat</keyword>
<dbReference type="PROSITE" id="PS50082">
    <property type="entry name" value="WD_REPEATS_2"/>
    <property type="match status" value="5"/>
</dbReference>
<name>A0A0C3BV64_PILCF</name>
<dbReference type="Gene3D" id="4.10.280.110">
    <property type="entry name" value="Pre-mRNA processing factor 4 domain"/>
    <property type="match status" value="1"/>
</dbReference>
<sequence length="499" mass="55692">MTELTYDTLLDDGNFLGSERARMENQVILDELERKKKARTMAVPTDDKRVKARLREIGEPITLFGERAADRRDRLTYVLSQINAARGDDSMYVDEESSGESEEEGEEFYTPGSLELLDARRRLAEYSLPRAQKRVAQQRIDSRMPLGRIIDIRKKVFAEVKKYSNLGSQIGDERPISQVRFAPNSDILATGSWSGTVKLWNVPACTPIRSFRGHSDRVGGVAWHPRATLSQGPDLVNLASGAGDMNVHLWSLNSESPLSIMKGHQDRVCRVAFHPSGNYVASASFDTTWRLWDVDTSKELLLQEGHSKEVYSVEFQDDGALVASGGLDAIGRVWDLRTGRTAMVLDGHVQAIFAIAFSPNGYQIATGAGDDTIRIWDMRSLKALYTIPAHLSNVSDVRFFRGDDMPTKATLTDVTMNGTEEHKDSSHDADLEEWKYRSGLYLASSGYDGLVKMWSADDWQLLRTLSTDAGKVMSVDLSSNGKLMASGTYNRNFQLFSPE</sequence>
<dbReference type="Pfam" id="PF00400">
    <property type="entry name" value="WD40"/>
    <property type="match status" value="6"/>
</dbReference>
<dbReference type="SMART" id="SM00320">
    <property type="entry name" value="WD40"/>
    <property type="match status" value="7"/>
</dbReference>
<dbReference type="CDD" id="cd00200">
    <property type="entry name" value="WD40"/>
    <property type="match status" value="1"/>
</dbReference>
<dbReference type="InterPro" id="IPR015943">
    <property type="entry name" value="WD40/YVTN_repeat-like_dom_sf"/>
</dbReference>
<dbReference type="InterPro" id="IPR036285">
    <property type="entry name" value="PRP4-like_sf"/>
</dbReference>
<evidence type="ECO:0000256" key="2">
    <source>
        <dbReference type="ARBA" id="ARBA00022737"/>
    </source>
</evidence>
<dbReference type="OrthoDB" id="540662at2759"/>
<dbReference type="Pfam" id="PF08799">
    <property type="entry name" value="PRP4"/>
    <property type="match status" value="1"/>
</dbReference>
<dbReference type="Gene3D" id="2.130.10.10">
    <property type="entry name" value="YVTN repeat-like/Quinoprotein amine dehydrogenase"/>
    <property type="match status" value="3"/>
</dbReference>
<feature type="repeat" description="WD" evidence="3">
    <location>
        <begin position="169"/>
        <end position="210"/>
    </location>
</feature>
<dbReference type="STRING" id="765440.A0A0C3BV64"/>
<dbReference type="InterPro" id="IPR019775">
    <property type="entry name" value="WD40_repeat_CS"/>
</dbReference>
<dbReference type="InterPro" id="IPR020472">
    <property type="entry name" value="WD40_PAC1"/>
</dbReference>
<feature type="repeat" description="WD" evidence="3">
    <location>
        <begin position="345"/>
        <end position="386"/>
    </location>
</feature>
<evidence type="ECO:0000313" key="5">
    <source>
        <dbReference type="EMBL" id="KIM90443.1"/>
    </source>
</evidence>
<dbReference type="PROSITE" id="PS00678">
    <property type="entry name" value="WD_REPEATS_1"/>
    <property type="match status" value="2"/>
</dbReference>
<protein>
    <recommendedName>
        <fullName evidence="4">Pre-mRNA processing factor 4 (PRP4)-like domain-containing protein</fullName>
    </recommendedName>
</protein>
<dbReference type="HOGENOM" id="CLU_000288_57_20_1"/>
<dbReference type="InParanoid" id="A0A0C3BV64"/>
<dbReference type="GO" id="GO:0030621">
    <property type="term" value="F:U4 snRNA binding"/>
    <property type="evidence" value="ECO:0007669"/>
    <property type="project" value="TreeGrafter"/>
</dbReference>
<dbReference type="FunFam" id="2.130.10.10:FF:001211">
    <property type="entry name" value="CBN-PRP-4 protein"/>
    <property type="match status" value="1"/>
</dbReference>
<dbReference type="PROSITE" id="PS50294">
    <property type="entry name" value="WD_REPEATS_REGION"/>
    <property type="match status" value="4"/>
</dbReference>
<proteinExistence type="predicted"/>
<dbReference type="EMBL" id="KN832973">
    <property type="protein sequence ID" value="KIM90443.1"/>
    <property type="molecule type" value="Genomic_DNA"/>
</dbReference>
<dbReference type="SMART" id="SM00500">
    <property type="entry name" value="SFM"/>
    <property type="match status" value="1"/>
</dbReference>